<dbReference type="GO" id="GO:0006355">
    <property type="term" value="P:regulation of DNA-templated transcription"/>
    <property type="evidence" value="ECO:0007669"/>
    <property type="project" value="InterPro"/>
</dbReference>
<organism evidence="2 3">
    <name type="scientific">Candidatus Methylomirabilis lanthanidiphila</name>
    <dbReference type="NCBI Taxonomy" id="2211376"/>
    <lineage>
        <taxon>Bacteria</taxon>
        <taxon>Candidatus Methylomirabilota</taxon>
        <taxon>Candidatus Methylomirabilia</taxon>
        <taxon>Candidatus Methylomirabilales</taxon>
        <taxon>Candidatus Methylomirabilaceae</taxon>
        <taxon>Candidatus Methylomirabilis</taxon>
    </lineage>
</organism>
<dbReference type="Proteomes" id="UP000334340">
    <property type="component" value="Unassembled WGS sequence"/>
</dbReference>
<sequence>MKTAVSVPDEIFKQAERLAKRARMSRSRLFSEALREYVARHAPEEVTEAMDRVCGELGEAATDEFTVEAGRQILAHSEW</sequence>
<dbReference type="EMBL" id="CABIKM010000011">
    <property type="protein sequence ID" value="VUZ84274.1"/>
    <property type="molecule type" value="Genomic_DNA"/>
</dbReference>
<evidence type="ECO:0000259" key="1">
    <source>
        <dbReference type="Pfam" id="PF01402"/>
    </source>
</evidence>
<evidence type="ECO:0000313" key="2">
    <source>
        <dbReference type="EMBL" id="VUZ84274.1"/>
    </source>
</evidence>
<reference evidence="2 3" key="1">
    <citation type="submission" date="2019-07" db="EMBL/GenBank/DDBJ databases">
        <authorList>
            <person name="Cremers G."/>
        </authorList>
    </citation>
    <scope>NUCLEOTIDE SEQUENCE [LARGE SCALE GENOMIC DNA]</scope>
</reference>
<dbReference type="AlphaFoldDB" id="A0A564ZG58"/>
<feature type="domain" description="Ribbon-helix-helix protein CopG" evidence="1">
    <location>
        <begin position="3"/>
        <end position="40"/>
    </location>
</feature>
<gene>
    <name evidence="2" type="primary">mazE6</name>
    <name evidence="2" type="ORF">MELA_00645</name>
</gene>
<protein>
    <submittedName>
        <fullName evidence="2">Antitoxin MazE6</fullName>
    </submittedName>
</protein>
<name>A0A564ZG58_9BACT</name>
<dbReference type="Gene3D" id="1.10.1220.10">
    <property type="entry name" value="Met repressor-like"/>
    <property type="match status" value="1"/>
</dbReference>
<evidence type="ECO:0000313" key="3">
    <source>
        <dbReference type="Proteomes" id="UP000334340"/>
    </source>
</evidence>
<dbReference type="InterPro" id="IPR013321">
    <property type="entry name" value="Arc_rbn_hlx_hlx"/>
</dbReference>
<dbReference type="InterPro" id="IPR010985">
    <property type="entry name" value="Ribbon_hlx_hlx"/>
</dbReference>
<keyword evidence="3" id="KW-1185">Reference proteome</keyword>
<dbReference type="Pfam" id="PF01402">
    <property type="entry name" value="RHH_1"/>
    <property type="match status" value="1"/>
</dbReference>
<accession>A0A564ZG58</accession>
<dbReference type="SUPFAM" id="SSF47598">
    <property type="entry name" value="Ribbon-helix-helix"/>
    <property type="match status" value="1"/>
</dbReference>
<proteinExistence type="predicted"/>
<dbReference type="InterPro" id="IPR002145">
    <property type="entry name" value="CopG"/>
</dbReference>